<dbReference type="Proteomes" id="UP001597024">
    <property type="component" value="Unassembled WGS sequence"/>
</dbReference>
<protein>
    <submittedName>
        <fullName evidence="1">Uncharacterized protein</fullName>
    </submittedName>
</protein>
<dbReference type="EMBL" id="JBHTHX010000049">
    <property type="protein sequence ID" value="MFD0883565.1"/>
    <property type="molecule type" value="Genomic_DNA"/>
</dbReference>
<accession>A0ABW3DL67</accession>
<evidence type="ECO:0000313" key="2">
    <source>
        <dbReference type="Proteomes" id="UP001597024"/>
    </source>
</evidence>
<proteinExistence type="predicted"/>
<sequence>MSLQDGIFSDSWIKKMRGSISIDFGDTTPGLFKGALYTGAVAGGTIDFDQTDPAYTSSPFTSNEAAGPGYTAGGLDLTITGLAVLVGTANKVGWGLNSLLWLGTTITADGILLYIPSLSSRAWAFRYFGQPYPTSDGDFEIGWPPDGAWREKLRATA</sequence>
<organism evidence="1 2">
    <name type="scientific">Streptosporangium algeriense</name>
    <dbReference type="NCBI Taxonomy" id="1682748"/>
    <lineage>
        <taxon>Bacteria</taxon>
        <taxon>Bacillati</taxon>
        <taxon>Actinomycetota</taxon>
        <taxon>Actinomycetes</taxon>
        <taxon>Streptosporangiales</taxon>
        <taxon>Streptosporangiaceae</taxon>
        <taxon>Streptosporangium</taxon>
    </lineage>
</organism>
<reference evidence="2" key="1">
    <citation type="journal article" date="2019" name="Int. J. Syst. Evol. Microbiol.">
        <title>The Global Catalogue of Microorganisms (GCM) 10K type strain sequencing project: providing services to taxonomists for standard genome sequencing and annotation.</title>
        <authorList>
            <consortium name="The Broad Institute Genomics Platform"/>
            <consortium name="The Broad Institute Genome Sequencing Center for Infectious Disease"/>
            <person name="Wu L."/>
            <person name="Ma J."/>
        </authorList>
    </citation>
    <scope>NUCLEOTIDE SEQUENCE [LARGE SCALE GENOMIC DNA]</scope>
    <source>
        <strain evidence="2">CCUG 62974</strain>
    </source>
</reference>
<evidence type="ECO:0000313" key="1">
    <source>
        <dbReference type="EMBL" id="MFD0883565.1"/>
    </source>
</evidence>
<gene>
    <name evidence="1" type="ORF">ACFQ08_03190</name>
</gene>
<keyword evidence="2" id="KW-1185">Reference proteome</keyword>
<comment type="caution">
    <text evidence="1">The sequence shown here is derived from an EMBL/GenBank/DDBJ whole genome shotgun (WGS) entry which is preliminary data.</text>
</comment>
<name>A0ABW3DL67_9ACTN</name>